<organism evidence="1 2">
    <name type="scientific">Blepharisma stoltei</name>
    <dbReference type="NCBI Taxonomy" id="1481888"/>
    <lineage>
        <taxon>Eukaryota</taxon>
        <taxon>Sar</taxon>
        <taxon>Alveolata</taxon>
        <taxon>Ciliophora</taxon>
        <taxon>Postciliodesmatophora</taxon>
        <taxon>Heterotrichea</taxon>
        <taxon>Heterotrichida</taxon>
        <taxon>Blepharismidae</taxon>
        <taxon>Blepharisma</taxon>
    </lineage>
</organism>
<comment type="caution">
    <text evidence="1">The sequence shown here is derived from an EMBL/GenBank/DDBJ whole genome shotgun (WGS) entry which is preliminary data.</text>
</comment>
<proteinExistence type="predicted"/>
<dbReference type="EMBL" id="CAJZBQ010000018">
    <property type="protein sequence ID" value="CAG9317151.1"/>
    <property type="molecule type" value="Genomic_DNA"/>
</dbReference>
<evidence type="ECO:0000313" key="2">
    <source>
        <dbReference type="Proteomes" id="UP001162131"/>
    </source>
</evidence>
<dbReference type="Proteomes" id="UP001162131">
    <property type="component" value="Unassembled WGS sequence"/>
</dbReference>
<name>A0AAU9IQQ2_9CILI</name>
<dbReference type="AlphaFoldDB" id="A0AAU9IQQ2"/>
<protein>
    <submittedName>
        <fullName evidence="1">Uncharacterized protein</fullName>
    </submittedName>
</protein>
<accession>A0AAU9IQQ2</accession>
<sequence>MDWLYSRRFFPMLHIERNCLCRISNWTRSFWIVGFIARKSLGKTIWKLLSNWWRFCWAFTKGFDRRTLRVYSYKRRITMR</sequence>
<evidence type="ECO:0000313" key="1">
    <source>
        <dbReference type="EMBL" id="CAG9317151.1"/>
    </source>
</evidence>
<gene>
    <name evidence="1" type="ORF">BSTOLATCC_MIC18405</name>
</gene>
<keyword evidence="2" id="KW-1185">Reference proteome</keyword>
<reference evidence="1" key="1">
    <citation type="submission" date="2021-09" db="EMBL/GenBank/DDBJ databases">
        <authorList>
            <consortium name="AG Swart"/>
            <person name="Singh M."/>
            <person name="Singh A."/>
            <person name="Seah K."/>
            <person name="Emmerich C."/>
        </authorList>
    </citation>
    <scope>NUCLEOTIDE SEQUENCE</scope>
    <source>
        <strain evidence="1">ATCC30299</strain>
    </source>
</reference>